<dbReference type="AlphaFoldDB" id="F5YNY2"/>
<protein>
    <submittedName>
        <fullName evidence="1">Glycosyltransferase sugar-binding region DXD domain protein</fullName>
    </submittedName>
</protein>
<keyword evidence="2" id="KW-1185">Reference proteome</keyword>
<dbReference type="InterPro" id="IPR029063">
    <property type="entry name" value="SAM-dependent_MTases_sf"/>
</dbReference>
<name>F5YNY2_TREPZ</name>
<dbReference type="GO" id="GO:0016740">
    <property type="term" value="F:transferase activity"/>
    <property type="evidence" value="ECO:0007669"/>
    <property type="project" value="UniProtKB-KW"/>
</dbReference>
<accession>F5YNY2</accession>
<dbReference type="HOGENOM" id="CLU_073683_0_0_12"/>
<dbReference type="SUPFAM" id="SSF53335">
    <property type="entry name" value="S-adenosyl-L-methionine-dependent methyltransferases"/>
    <property type="match status" value="1"/>
</dbReference>
<sequence length="237" mass="28306">MSLKHIYYLILTPFQRMKWWLFNSVFSKNEIISENNKNIFRKIYKNNYWASQESFSGGGSHIETTINIRNALPVLWEEYDIKTFLDIPCGDYNWMKEVSKKNIVYRGGDIVSEIIDRNNQHYKDINISFNVFDITKDDLPNVDMIFCKDCFQHLSFSNVFKALINFKKSNSKYLLTTSYPLTWVNWDIADGDYRALNLRLRPFNLPKPIYKLHEGSKGYQMEVDKYFYLYKLKEINI</sequence>
<dbReference type="KEGG" id="tpi:TREPR_0022"/>
<gene>
    <name evidence="1" type="ordered locus">TREPR_0022</name>
</gene>
<dbReference type="Proteomes" id="UP000009223">
    <property type="component" value="Chromosome"/>
</dbReference>
<dbReference type="EMBL" id="CP001843">
    <property type="protein sequence ID" value="AEF83699.1"/>
    <property type="molecule type" value="Genomic_DNA"/>
</dbReference>
<dbReference type="Gene3D" id="3.40.50.150">
    <property type="entry name" value="Vaccinia Virus protein VP39"/>
    <property type="match status" value="1"/>
</dbReference>
<evidence type="ECO:0000313" key="2">
    <source>
        <dbReference type="Proteomes" id="UP000009223"/>
    </source>
</evidence>
<keyword evidence="1" id="KW-0808">Transferase</keyword>
<dbReference type="STRING" id="545694.TREPR_0022"/>
<dbReference type="RefSeq" id="WP_015706428.1">
    <property type="nucleotide sequence ID" value="NC_015578.1"/>
</dbReference>
<dbReference type="eggNOG" id="COG0438">
    <property type="taxonomic scope" value="Bacteria"/>
</dbReference>
<dbReference type="OrthoDB" id="20930at2"/>
<reference evidence="1 2" key="2">
    <citation type="journal article" date="2011" name="ISME J.">
        <title>RNA-seq reveals cooperative metabolic interactions between two termite-gut spirochete species in co-culture.</title>
        <authorList>
            <person name="Rosenthal A.Z."/>
            <person name="Matson E.G."/>
            <person name="Eldar A."/>
            <person name="Leadbetter J.R."/>
        </authorList>
    </citation>
    <scope>NUCLEOTIDE SEQUENCE [LARGE SCALE GENOMIC DNA]</scope>
    <source>
        <strain evidence="2">ATCC BAA-887 / DSM 12427 / ZAS-2</strain>
    </source>
</reference>
<organism evidence="1 2">
    <name type="scientific">Treponema primitia (strain ATCC BAA-887 / DSM 12427 / ZAS-2)</name>
    <dbReference type="NCBI Taxonomy" id="545694"/>
    <lineage>
        <taxon>Bacteria</taxon>
        <taxon>Pseudomonadati</taxon>
        <taxon>Spirochaetota</taxon>
        <taxon>Spirochaetia</taxon>
        <taxon>Spirochaetales</taxon>
        <taxon>Treponemataceae</taxon>
        <taxon>Treponema</taxon>
    </lineage>
</organism>
<evidence type="ECO:0000313" key="1">
    <source>
        <dbReference type="EMBL" id="AEF83699.1"/>
    </source>
</evidence>
<proteinExistence type="predicted"/>
<reference evidence="2" key="1">
    <citation type="submission" date="2009-12" db="EMBL/GenBank/DDBJ databases">
        <title>Complete sequence of Treponema primitia strain ZAS-2.</title>
        <authorList>
            <person name="Tetu S.G."/>
            <person name="Matson E."/>
            <person name="Ren Q."/>
            <person name="Seshadri R."/>
            <person name="Elbourne L."/>
            <person name="Hassan K.A."/>
            <person name="Durkin A."/>
            <person name="Radune D."/>
            <person name="Mohamoud Y."/>
            <person name="Shay R."/>
            <person name="Jin S."/>
            <person name="Zhang X."/>
            <person name="Lucey K."/>
            <person name="Ballor N.R."/>
            <person name="Ottesen E."/>
            <person name="Rosenthal R."/>
            <person name="Allen A."/>
            <person name="Leadbetter J.R."/>
            <person name="Paulsen I.T."/>
        </authorList>
    </citation>
    <scope>NUCLEOTIDE SEQUENCE [LARGE SCALE GENOMIC DNA]</scope>
    <source>
        <strain evidence="2">ATCC BAA-887 / DSM 12427 / ZAS-2</strain>
    </source>
</reference>